<keyword evidence="1" id="KW-0175">Coiled coil</keyword>
<protein>
    <submittedName>
        <fullName evidence="2">Uncharacterized protein</fullName>
    </submittedName>
</protein>
<dbReference type="GeneID" id="93964265"/>
<gene>
    <name evidence="2" type="ORF">NCTC10713_01742</name>
</gene>
<dbReference type="EMBL" id="LR134283">
    <property type="protein sequence ID" value="VED98735.1"/>
    <property type="molecule type" value="Genomic_DNA"/>
</dbReference>
<evidence type="ECO:0000313" key="3">
    <source>
        <dbReference type="Proteomes" id="UP000278419"/>
    </source>
</evidence>
<proteinExistence type="predicted"/>
<dbReference type="Proteomes" id="UP000278419">
    <property type="component" value="Chromosome"/>
</dbReference>
<dbReference type="AlphaFoldDB" id="A0A448AK17"/>
<dbReference type="RefSeq" id="WP_018543604.1">
    <property type="nucleotide sequence ID" value="NZ_AP018548.1"/>
</dbReference>
<organism evidence="2 3">
    <name type="scientific">Streptococcus anginosus</name>
    <dbReference type="NCBI Taxonomy" id="1328"/>
    <lineage>
        <taxon>Bacteria</taxon>
        <taxon>Bacillati</taxon>
        <taxon>Bacillota</taxon>
        <taxon>Bacilli</taxon>
        <taxon>Lactobacillales</taxon>
        <taxon>Streptococcaceae</taxon>
        <taxon>Streptococcus</taxon>
        <taxon>Streptococcus anginosus group</taxon>
    </lineage>
</organism>
<accession>A0A448AK17</accession>
<evidence type="ECO:0000313" key="2">
    <source>
        <dbReference type="EMBL" id="VED98735.1"/>
    </source>
</evidence>
<evidence type="ECO:0000256" key="1">
    <source>
        <dbReference type="SAM" id="Coils"/>
    </source>
</evidence>
<name>A0A448AK17_STRAP</name>
<dbReference type="Pfam" id="PF18928">
    <property type="entry name" value="DUF5677"/>
    <property type="match status" value="1"/>
</dbReference>
<feature type="coiled-coil region" evidence="1">
    <location>
        <begin position="130"/>
        <end position="157"/>
    </location>
</feature>
<sequence length="488" mass="57129">MFSKLSEHDLIRGVFKSKFSQMMTPLDKQSDWLHSKGPEYMWIGLVLYSGSRTDNMEKIMMFLTKLSEVVDTENNMSFPTISALLNLNDVDKIKIIDIMKLYFDLSEFSPLTIVLPDDEKVLTNSFYSRNDIFETRLNKLTKLLDEITDQYSQLSTDIRYFILYYKMLQGKLHFIDSESQMMDALKAYPYLEEGTPEIGLIGSQIRAMEIAISLTEDIDYSFSSLFWDNISQLTDCEVFSVTINKENNVDLQEMKREVYLVLQYYRDLLQNIEHFNDKLYVLTSILTYSYKRLLELINHELQYTISGRSIVRSCIENYVMTKYLIAEEDSHENIWEEYQYYGIGGYKLISERYIENSPELTPSHVNFQYLNLLVSEFIDKEFIDMDTRYFGAGNIKRKFEKVGEKDLYSYQYDYDSQFEHGLWGAIRESSILKCDSPGHQFHGIPDIDDVQELPDVSSDIEMVFKKHLSVLKEIFPIPNEETNGGGIC</sequence>
<dbReference type="InterPro" id="IPR043733">
    <property type="entry name" value="DUF5677"/>
</dbReference>
<reference evidence="2 3" key="1">
    <citation type="submission" date="2018-12" db="EMBL/GenBank/DDBJ databases">
        <authorList>
            <consortium name="Pathogen Informatics"/>
        </authorList>
    </citation>
    <scope>NUCLEOTIDE SEQUENCE [LARGE SCALE GENOMIC DNA]</scope>
    <source>
        <strain evidence="2 3">NCTC10713</strain>
    </source>
</reference>